<comment type="subcellular location">
    <subcellularLocation>
        <location evidence="1">Cytoplasm</location>
    </subcellularLocation>
</comment>
<gene>
    <name evidence="5" type="ORF">GJU80_00105</name>
</gene>
<reference evidence="5" key="1">
    <citation type="journal article" name="Emerg. Infect. Dis.">
        <title>Two cases of a newly characterized neisseria species.</title>
        <authorList>
            <person name="Mustapha M."/>
            <person name="Lemos A.P.S."/>
            <person name="Harrison L.H."/>
            <person name="Vantyne D."/>
            <person name="Sacchi C.T."/>
        </authorList>
    </citation>
    <scope>NUCLEOTIDE SEQUENCE</scope>
    <source>
        <strain evidence="5">N.95.16</strain>
    </source>
</reference>
<dbReference type="EMBL" id="WJXO01000001">
    <property type="protein sequence ID" value="MRN36956.1"/>
    <property type="molecule type" value="Genomic_DNA"/>
</dbReference>
<dbReference type="InterPro" id="IPR051721">
    <property type="entry name" value="Biopterin_syn/organic_redct"/>
</dbReference>
<dbReference type="InterPro" id="IPR002347">
    <property type="entry name" value="SDR_fam"/>
</dbReference>
<dbReference type="Pfam" id="PF00106">
    <property type="entry name" value="adh_short"/>
    <property type="match status" value="1"/>
</dbReference>
<dbReference type="GO" id="GO:0005737">
    <property type="term" value="C:cytoplasm"/>
    <property type="evidence" value="ECO:0007669"/>
    <property type="project" value="UniProtKB-SubCell"/>
</dbReference>
<dbReference type="InterPro" id="IPR036291">
    <property type="entry name" value="NAD(P)-bd_dom_sf"/>
</dbReference>
<accession>A0A7X2GVY2</accession>
<comment type="caution">
    <text evidence="5">The sequence shown here is derived from an EMBL/GenBank/DDBJ whole genome shotgun (WGS) entry which is preliminary data.</text>
</comment>
<keyword evidence="3" id="KW-0521">NADP</keyword>
<evidence type="ECO:0000256" key="4">
    <source>
        <dbReference type="ARBA" id="ARBA00023002"/>
    </source>
</evidence>
<dbReference type="GO" id="GO:0004757">
    <property type="term" value="F:sepiapterin reductase (NADP+) activity"/>
    <property type="evidence" value="ECO:0007669"/>
    <property type="project" value="TreeGrafter"/>
</dbReference>
<evidence type="ECO:0000256" key="2">
    <source>
        <dbReference type="ARBA" id="ARBA00022490"/>
    </source>
</evidence>
<dbReference type="PRINTS" id="PR00081">
    <property type="entry name" value="GDHRDH"/>
</dbReference>
<dbReference type="RefSeq" id="WP_097784625.1">
    <property type="nucleotide sequence ID" value="NZ_WJXO01000001.1"/>
</dbReference>
<evidence type="ECO:0000313" key="6">
    <source>
        <dbReference type="Proteomes" id="UP000486297"/>
    </source>
</evidence>
<organism evidence="5 6">
    <name type="scientific">Neisseria brasiliensis</name>
    <dbReference type="NCBI Taxonomy" id="2666100"/>
    <lineage>
        <taxon>Bacteria</taxon>
        <taxon>Pseudomonadati</taxon>
        <taxon>Pseudomonadota</taxon>
        <taxon>Betaproteobacteria</taxon>
        <taxon>Neisseriales</taxon>
        <taxon>Neisseriaceae</taxon>
        <taxon>Neisseria</taxon>
    </lineage>
</organism>
<evidence type="ECO:0000256" key="3">
    <source>
        <dbReference type="ARBA" id="ARBA00022857"/>
    </source>
</evidence>
<dbReference type="Gene3D" id="3.40.50.720">
    <property type="entry name" value="NAD(P)-binding Rossmann-like Domain"/>
    <property type="match status" value="1"/>
</dbReference>
<keyword evidence="2" id="KW-0963">Cytoplasm</keyword>
<dbReference type="PANTHER" id="PTHR44085">
    <property type="entry name" value="SEPIAPTERIN REDUCTASE"/>
    <property type="match status" value="1"/>
</dbReference>
<dbReference type="SUPFAM" id="SSF51735">
    <property type="entry name" value="NAD(P)-binding Rossmann-fold domains"/>
    <property type="match status" value="1"/>
</dbReference>
<protein>
    <submittedName>
        <fullName evidence="5">SDR family NAD(P)-dependent oxidoreductase</fullName>
    </submittedName>
</protein>
<name>A0A7X2GVY2_9NEIS</name>
<evidence type="ECO:0000256" key="1">
    <source>
        <dbReference type="ARBA" id="ARBA00004496"/>
    </source>
</evidence>
<proteinExistence type="predicted"/>
<dbReference type="AlphaFoldDB" id="A0A7X2GVY2"/>
<dbReference type="GO" id="GO:0006729">
    <property type="term" value="P:tetrahydrobiopterin biosynthetic process"/>
    <property type="evidence" value="ECO:0007669"/>
    <property type="project" value="TreeGrafter"/>
</dbReference>
<sequence>MRQKIIITGHSSGLGKALAAHYLQAGIEVLGIARRELSAENGLQQVALDLADAEKLSAWLQSGAINNFMQDADELVLVNNAGMVAPSSVCGKQRPSEIAAAVSLNIIAPLLLSNHVLATKADNQAVKIVHISSGAGRNAYQGWSVYGATKAALDHHARCVEAENHRNVKVCSIAPGVVDTDMQAQIRAQDGDDFPILPRFQQLHANQELSSPESVANIMAEMIADADFGDEIIQDVRTWQSLKQTFQTALHSHFKCNAQMPLARAAENRSPGVS</sequence>
<keyword evidence="6" id="KW-1185">Reference proteome</keyword>
<dbReference type="Proteomes" id="UP000486297">
    <property type="component" value="Unassembled WGS sequence"/>
</dbReference>
<evidence type="ECO:0000313" key="5">
    <source>
        <dbReference type="EMBL" id="MRN36956.1"/>
    </source>
</evidence>
<dbReference type="PANTHER" id="PTHR44085:SF2">
    <property type="entry name" value="SEPIAPTERIN REDUCTASE"/>
    <property type="match status" value="1"/>
</dbReference>
<keyword evidence="4" id="KW-0560">Oxidoreductase</keyword>